<dbReference type="InterPro" id="IPR047111">
    <property type="entry name" value="YbaP-like"/>
</dbReference>
<comment type="caution">
    <text evidence="1">The sequence shown here is derived from an EMBL/GenBank/DDBJ whole genome shotgun (WGS) entry which is preliminary data.</text>
</comment>
<reference evidence="1" key="1">
    <citation type="submission" date="2022-12" db="EMBL/GenBank/DDBJ databases">
        <title>Bacterial isolates from different developmental stages of Nematostella vectensis.</title>
        <authorList>
            <person name="Fraune S."/>
        </authorList>
    </citation>
    <scope>NUCLEOTIDE SEQUENCE</scope>
    <source>
        <strain evidence="1">G21630-S1</strain>
    </source>
</reference>
<name>A0ABT4LPK4_9PROT</name>
<dbReference type="CDD" id="cd14789">
    <property type="entry name" value="Tiki"/>
    <property type="match status" value="1"/>
</dbReference>
<accession>A0ABT4LPK4</accession>
<dbReference type="Proteomes" id="UP001069802">
    <property type="component" value="Unassembled WGS sequence"/>
</dbReference>
<organism evidence="1 2">
    <name type="scientific">Kiloniella laminariae</name>
    <dbReference type="NCBI Taxonomy" id="454162"/>
    <lineage>
        <taxon>Bacteria</taxon>
        <taxon>Pseudomonadati</taxon>
        <taxon>Pseudomonadota</taxon>
        <taxon>Alphaproteobacteria</taxon>
        <taxon>Rhodospirillales</taxon>
        <taxon>Kiloniellaceae</taxon>
        <taxon>Kiloniella</taxon>
    </lineage>
</organism>
<dbReference type="PANTHER" id="PTHR40590">
    <property type="entry name" value="CYTOPLASMIC PROTEIN-RELATED"/>
    <property type="match status" value="1"/>
</dbReference>
<dbReference type="InterPro" id="IPR002816">
    <property type="entry name" value="TraB/PrgY/GumN_fam"/>
</dbReference>
<protein>
    <submittedName>
        <fullName evidence="1">TraB/GumN family protein</fullName>
    </submittedName>
</protein>
<gene>
    <name evidence="1" type="ORF">O4H49_15745</name>
</gene>
<evidence type="ECO:0000313" key="2">
    <source>
        <dbReference type="Proteomes" id="UP001069802"/>
    </source>
</evidence>
<sequence>MKVFGFEILSTVVQAVSDLPLRSLLFRSPQRFVIMLMLGLWSLLPLSSLTQASEKEEILYGQGLFWKIEREGRSPSYLFGTMHVSDPRILKQKDRVKPYLNKADVLYLEIDPTLREAREAYNVRIRDDGKTLDEVLPEEVYSKIRDIALKQEIPEEDLKQLELWAVYSMIQSLLGEESQKVEEEGLALDFQLGQMAEENDVPVKSLETAREQLGVFHERDDNIFYDAIIRALESPLAVQNSLELMEQYKQWYLAENTSAFYRSMLEELKTEPPEIYDIMKTRLIDKRNLNMANRMARGLVRGNSFTAVGALHLPGEKGILNILVERGYQVSPMD</sequence>
<dbReference type="Pfam" id="PF01963">
    <property type="entry name" value="TraB_PrgY_gumN"/>
    <property type="match status" value="1"/>
</dbReference>
<dbReference type="EMBL" id="JAPWGY010000006">
    <property type="protein sequence ID" value="MCZ4282241.1"/>
    <property type="molecule type" value="Genomic_DNA"/>
</dbReference>
<dbReference type="RefSeq" id="WP_269424391.1">
    <property type="nucleotide sequence ID" value="NZ_JAPWGY010000006.1"/>
</dbReference>
<evidence type="ECO:0000313" key="1">
    <source>
        <dbReference type="EMBL" id="MCZ4282241.1"/>
    </source>
</evidence>
<keyword evidence="2" id="KW-1185">Reference proteome</keyword>
<dbReference type="PANTHER" id="PTHR40590:SF1">
    <property type="entry name" value="CYTOPLASMIC PROTEIN"/>
    <property type="match status" value="1"/>
</dbReference>
<proteinExistence type="predicted"/>